<keyword evidence="10" id="KW-1185">Reference proteome</keyword>
<dbReference type="OrthoDB" id="10260857at2759"/>
<dbReference type="InterPro" id="IPR009851">
    <property type="entry name" value="Mod_r"/>
</dbReference>
<keyword evidence="4" id="KW-0967">Endosome</keyword>
<proteinExistence type="inferred from homology"/>
<keyword evidence="3 6" id="KW-0813">Transport</keyword>
<evidence type="ECO:0000256" key="6">
    <source>
        <dbReference type="PROSITE-ProRule" id="PRU00646"/>
    </source>
</evidence>
<dbReference type="PROSITE" id="PS51314">
    <property type="entry name" value="VPS37_C"/>
    <property type="match status" value="1"/>
</dbReference>
<evidence type="ECO:0000256" key="1">
    <source>
        <dbReference type="ARBA" id="ARBA00004177"/>
    </source>
</evidence>
<dbReference type="GO" id="GO:0006612">
    <property type="term" value="P:protein targeting to membrane"/>
    <property type="evidence" value="ECO:0007669"/>
    <property type="project" value="TreeGrafter"/>
</dbReference>
<dbReference type="RefSeq" id="XP_046009574.1">
    <property type="nucleotide sequence ID" value="XM_046150393.1"/>
</dbReference>
<dbReference type="PANTHER" id="PTHR13678">
    <property type="entry name" value="VACUOLAR PROTEIN SORTING-ASSOCIATED PROTEIN 37"/>
    <property type="match status" value="1"/>
</dbReference>
<comment type="caution">
    <text evidence="9">The sequence shown here is derived from an EMBL/GenBank/DDBJ whole genome shotgun (WGS) entry which is preliminary data.</text>
</comment>
<name>A0A9P8Y066_9PEZI</name>
<feature type="compositionally biased region" description="Pro residues" evidence="7">
    <location>
        <begin position="1"/>
        <end position="15"/>
    </location>
</feature>
<dbReference type="InterPro" id="IPR037202">
    <property type="entry name" value="ESCRT_assembly_dom"/>
</dbReference>
<sequence>MYTPTPPPPVLPPKPTSHDVSRLSTPASGTPPRPSPIPEGILSSVDGGRYSHGDASGLIPAPSRAGPAVQTVVPDPGDKWLPKVLEDKSKQDLAEILGNPNLLQTLTRASSAVHPSLAATDEALLAALDENIGLANHLLELETRLTHQRSSTQAQLLSTHALERQWRQKQAEMDHALEPFAAPSLYQQLMQSLQEQEMICQAMEESFLEGDGSGLATERETLDWVRKYREAKKLYYLRQERKERWNERRVGGWR</sequence>
<dbReference type="SUPFAM" id="SSF140111">
    <property type="entry name" value="Endosomal sorting complex assembly domain"/>
    <property type="match status" value="1"/>
</dbReference>
<dbReference type="PANTHER" id="PTHR13678:SF2">
    <property type="entry name" value="VACUOLAR PROTEIN SORTING-ASSOCIATED PROTEIN 37A"/>
    <property type="match status" value="1"/>
</dbReference>
<feature type="region of interest" description="Disordered" evidence="7">
    <location>
        <begin position="1"/>
        <end position="66"/>
    </location>
</feature>
<accession>A0A9P8Y066</accession>
<dbReference type="InterPro" id="IPR029012">
    <property type="entry name" value="Helix_hairpin_bin_sf"/>
</dbReference>
<keyword evidence="5 6" id="KW-0653">Protein transport</keyword>
<dbReference type="AlphaFoldDB" id="A0A9P8Y066"/>
<dbReference type="GO" id="GO:0006623">
    <property type="term" value="P:protein targeting to vacuole"/>
    <property type="evidence" value="ECO:0007669"/>
    <property type="project" value="TreeGrafter"/>
</dbReference>
<dbReference type="GO" id="GO:0043162">
    <property type="term" value="P:ubiquitin-dependent protein catabolic process via the multivesicular body sorting pathway"/>
    <property type="evidence" value="ECO:0007669"/>
    <property type="project" value="UniProtKB-ARBA"/>
</dbReference>
<evidence type="ECO:0000256" key="2">
    <source>
        <dbReference type="ARBA" id="ARBA00007617"/>
    </source>
</evidence>
<dbReference type="Pfam" id="PF07200">
    <property type="entry name" value="Mod_r"/>
    <property type="match status" value="1"/>
</dbReference>
<dbReference type="Proteomes" id="UP000756346">
    <property type="component" value="Unassembled WGS sequence"/>
</dbReference>
<organism evidence="9 10">
    <name type="scientific">Microdochium trichocladiopsis</name>
    <dbReference type="NCBI Taxonomy" id="1682393"/>
    <lineage>
        <taxon>Eukaryota</taxon>
        <taxon>Fungi</taxon>
        <taxon>Dikarya</taxon>
        <taxon>Ascomycota</taxon>
        <taxon>Pezizomycotina</taxon>
        <taxon>Sordariomycetes</taxon>
        <taxon>Xylariomycetidae</taxon>
        <taxon>Xylariales</taxon>
        <taxon>Microdochiaceae</taxon>
        <taxon>Microdochium</taxon>
    </lineage>
</organism>
<gene>
    <name evidence="9" type="ORF">B0I36DRAFT_248540</name>
</gene>
<evidence type="ECO:0000256" key="4">
    <source>
        <dbReference type="ARBA" id="ARBA00022753"/>
    </source>
</evidence>
<comment type="similarity">
    <text evidence="2">Belongs to the VPS37 family.</text>
</comment>
<evidence type="ECO:0000256" key="7">
    <source>
        <dbReference type="SAM" id="MobiDB-lite"/>
    </source>
</evidence>
<dbReference type="Gene3D" id="1.10.287.660">
    <property type="entry name" value="Helix hairpin bin"/>
    <property type="match status" value="1"/>
</dbReference>
<protein>
    <recommendedName>
        <fullName evidence="8">VPS37 C-terminal domain-containing protein</fullName>
    </recommendedName>
</protein>
<dbReference type="GO" id="GO:0000813">
    <property type="term" value="C:ESCRT I complex"/>
    <property type="evidence" value="ECO:0007669"/>
    <property type="project" value="UniProtKB-ARBA"/>
</dbReference>
<evidence type="ECO:0000256" key="3">
    <source>
        <dbReference type="ARBA" id="ARBA00022448"/>
    </source>
</evidence>
<comment type="subcellular location">
    <subcellularLocation>
        <location evidence="1">Endosome</location>
    </subcellularLocation>
</comment>
<evidence type="ECO:0000313" key="9">
    <source>
        <dbReference type="EMBL" id="KAH7026357.1"/>
    </source>
</evidence>
<feature type="domain" description="VPS37 C-terminal" evidence="8">
    <location>
        <begin position="163"/>
        <end position="254"/>
    </location>
</feature>
<reference evidence="9" key="1">
    <citation type="journal article" date="2021" name="Nat. Commun.">
        <title>Genetic determinants of endophytism in the Arabidopsis root mycobiome.</title>
        <authorList>
            <person name="Mesny F."/>
            <person name="Miyauchi S."/>
            <person name="Thiergart T."/>
            <person name="Pickel B."/>
            <person name="Atanasova L."/>
            <person name="Karlsson M."/>
            <person name="Huettel B."/>
            <person name="Barry K.W."/>
            <person name="Haridas S."/>
            <person name="Chen C."/>
            <person name="Bauer D."/>
            <person name="Andreopoulos W."/>
            <person name="Pangilinan J."/>
            <person name="LaButti K."/>
            <person name="Riley R."/>
            <person name="Lipzen A."/>
            <person name="Clum A."/>
            <person name="Drula E."/>
            <person name="Henrissat B."/>
            <person name="Kohler A."/>
            <person name="Grigoriev I.V."/>
            <person name="Martin F.M."/>
            <person name="Hacquard S."/>
        </authorList>
    </citation>
    <scope>NUCLEOTIDE SEQUENCE</scope>
    <source>
        <strain evidence="9">MPI-CAGE-CH-0230</strain>
    </source>
</reference>
<evidence type="ECO:0000259" key="8">
    <source>
        <dbReference type="PROSITE" id="PS51314"/>
    </source>
</evidence>
<dbReference type="EMBL" id="JAGTJQ010000008">
    <property type="protein sequence ID" value="KAH7026357.1"/>
    <property type="molecule type" value="Genomic_DNA"/>
</dbReference>
<dbReference type="GeneID" id="70179939"/>
<evidence type="ECO:0000313" key="10">
    <source>
        <dbReference type="Proteomes" id="UP000756346"/>
    </source>
</evidence>
<evidence type="ECO:0000256" key="5">
    <source>
        <dbReference type="ARBA" id="ARBA00022927"/>
    </source>
</evidence>